<dbReference type="PANTHER" id="PTHR36933:SF1">
    <property type="entry name" value="SLL0788 PROTEIN"/>
    <property type="match status" value="1"/>
</dbReference>
<dbReference type="OrthoDB" id="26872at2"/>
<evidence type="ECO:0000259" key="2">
    <source>
        <dbReference type="Pfam" id="PF03713"/>
    </source>
</evidence>
<gene>
    <name evidence="3" type="ORF">ETU37_01715</name>
</gene>
<name>A0A4Q5J8R4_9ACTN</name>
<dbReference type="Pfam" id="PF03713">
    <property type="entry name" value="DUF305"/>
    <property type="match status" value="1"/>
</dbReference>
<sequence length="200" mass="22470">MAARDDATGNRAHPMMRAGTWDGPNPARTWTGRGGGPMMPGVARTDFSYLAHMVAHHQEAVAAARQLARSERPRMRAFGRGIVATQTAQIDQMKGWLADWYPGRSTDVVYRPMMRDLTGLSGDRLDRTFLQDMVVHHMAAVMMSQQLLARGSARPQVAELARTIRDDQHAEIFQMRRWLRAWFDASWHPGGPGMGPGMMW</sequence>
<dbReference type="PANTHER" id="PTHR36933">
    <property type="entry name" value="SLL0788 PROTEIN"/>
    <property type="match status" value="1"/>
</dbReference>
<dbReference type="Gene3D" id="1.20.1260.10">
    <property type="match status" value="2"/>
</dbReference>
<dbReference type="InterPro" id="IPR005183">
    <property type="entry name" value="DUF305_CopM-like"/>
</dbReference>
<feature type="region of interest" description="Disordered" evidence="1">
    <location>
        <begin position="1"/>
        <end position="26"/>
    </location>
</feature>
<organism evidence="3 4">
    <name type="scientific">Nocardioides iriomotensis</name>
    <dbReference type="NCBI Taxonomy" id="715784"/>
    <lineage>
        <taxon>Bacteria</taxon>
        <taxon>Bacillati</taxon>
        <taxon>Actinomycetota</taxon>
        <taxon>Actinomycetes</taxon>
        <taxon>Propionibacteriales</taxon>
        <taxon>Nocardioidaceae</taxon>
        <taxon>Nocardioides</taxon>
    </lineage>
</organism>
<accession>A0A4Q5J8R4</accession>
<feature type="domain" description="DUF305" evidence="2">
    <location>
        <begin position="46"/>
        <end position="179"/>
    </location>
</feature>
<evidence type="ECO:0000313" key="4">
    <source>
        <dbReference type="Proteomes" id="UP000291189"/>
    </source>
</evidence>
<comment type="caution">
    <text evidence="3">The sequence shown here is derived from an EMBL/GenBank/DDBJ whole genome shotgun (WGS) entry which is preliminary data.</text>
</comment>
<evidence type="ECO:0000256" key="1">
    <source>
        <dbReference type="SAM" id="MobiDB-lite"/>
    </source>
</evidence>
<dbReference type="InterPro" id="IPR012347">
    <property type="entry name" value="Ferritin-like"/>
</dbReference>
<proteinExistence type="predicted"/>
<evidence type="ECO:0000313" key="3">
    <source>
        <dbReference type="EMBL" id="RYU15120.1"/>
    </source>
</evidence>
<dbReference type="Proteomes" id="UP000291189">
    <property type="component" value="Unassembled WGS sequence"/>
</dbReference>
<dbReference type="EMBL" id="SDPU01000008">
    <property type="protein sequence ID" value="RYU15120.1"/>
    <property type="molecule type" value="Genomic_DNA"/>
</dbReference>
<reference evidence="3 4" key="1">
    <citation type="submission" date="2019-01" db="EMBL/GenBank/DDBJ databases">
        <title>Nocardioides guangzhouensis sp. nov., an actinobacterium isolated from soil.</title>
        <authorList>
            <person name="Fu Y."/>
            <person name="Cai Y."/>
            <person name="Lin Z."/>
            <person name="Chen P."/>
        </authorList>
    </citation>
    <scope>NUCLEOTIDE SEQUENCE [LARGE SCALE GENOMIC DNA]</scope>
    <source>
        <strain evidence="3 4">NBRC 105384</strain>
    </source>
</reference>
<protein>
    <submittedName>
        <fullName evidence="3">DUF305 domain-containing protein</fullName>
    </submittedName>
</protein>
<dbReference type="AlphaFoldDB" id="A0A4Q5J8R4"/>
<keyword evidence="4" id="KW-1185">Reference proteome</keyword>